<feature type="domain" description="EB" evidence="2">
    <location>
        <begin position="418"/>
        <end position="461"/>
    </location>
</feature>
<evidence type="ECO:0000256" key="1">
    <source>
        <dbReference type="SAM" id="SignalP"/>
    </source>
</evidence>
<dbReference type="OrthoDB" id="5912242at2759"/>
<dbReference type="EMBL" id="LJIJ01001233">
    <property type="protein sequence ID" value="ODM92432.1"/>
    <property type="molecule type" value="Genomic_DNA"/>
</dbReference>
<proteinExistence type="predicted"/>
<dbReference type="Proteomes" id="UP000094527">
    <property type="component" value="Unassembled WGS sequence"/>
</dbReference>
<accession>A0A1D2MHQ3</accession>
<keyword evidence="1" id="KW-0732">Signal</keyword>
<feature type="domain" description="EB" evidence="2">
    <location>
        <begin position="559"/>
        <end position="615"/>
    </location>
</feature>
<organism evidence="3 4">
    <name type="scientific">Orchesella cincta</name>
    <name type="common">Springtail</name>
    <name type="synonym">Podura cincta</name>
    <dbReference type="NCBI Taxonomy" id="48709"/>
    <lineage>
        <taxon>Eukaryota</taxon>
        <taxon>Metazoa</taxon>
        <taxon>Ecdysozoa</taxon>
        <taxon>Arthropoda</taxon>
        <taxon>Hexapoda</taxon>
        <taxon>Collembola</taxon>
        <taxon>Entomobryomorpha</taxon>
        <taxon>Entomobryoidea</taxon>
        <taxon>Orchesellidae</taxon>
        <taxon>Orchesellinae</taxon>
        <taxon>Orchesella</taxon>
    </lineage>
</organism>
<dbReference type="PANTHER" id="PTHR39069:SF8">
    <property type="entry name" value="FI17111P1"/>
    <property type="match status" value="1"/>
</dbReference>
<dbReference type="OMA" id="CICQKNY"/>
<protein>
    <submittedName>
        <fullName evidence="3">Tenascin-X</fullName>
    </submittedName>
</protein>
<feature type="signal peptide" evidence="1">
    <location>
        <begin position="1"/>
        <end position="21"/>
    </location>
</feature>
<dbReference type="PANTHER" id="PTHR39069">
    <property type="entry name" value="ECDYSONE-INDUCIBLE GENE E1, ISOFORM A"/>
    <property type="match status" value="1"/>
</dbReference>
<evidence type="ECO:0000313" key="3">
    <source>
        <dbReference type="EMBL" id="ODM92432.1"/>
    </source>
</evidence>
<dbReference type="Pfam" id="PF01683">
    <property type="entry name" value="EB"/>
    <property type="match status" value="3"/>
</dbReference>
<evidence type="ECO:0000259" key="2">
    <source>
        <dbReference type="Pfam" id="PF01683"/>
    </source>
</evidence>
<dbReference type="STRING" id="48709.A0A1D2MHQ3"/>
<dbReference type="InterPro" id="IPR006149">
    <property type="entry name" value="EB_dom"/>
</dbReference>
<feature type="domain" description="EB" evidence="2">
    <location>
        <begin position="317"/>
        <end position="361"/>
    </location>
</feature>
<gene>
    <name evidence="3" type="ORF">Ocin01_14251</name>
</gene>
<feature type="chain" id="PRO_5008904056" evidence="1">
    <location>
        <begin position="22"/>
        <end position="690"/>
    </location>
</feature>
<reference evidence="3 4" key="1">
    <citation type="journal article" date="2016" name="Genome Biol. Evol.">
        <title>Gene Family Evolution Reflects Adaptation to Soil Environmental Stressors in the Genome of the Collembolan Orchesella cincta.</title>
        <authorList>
            <person name="Faddeeva-Vakhrusheva A."/>
            <person name="Derks M.F."/>
            <person name="Anvar S.Y."/>
            <person name="Agamennone V."/>
            <person name="Suring W."/>
            <person name="Smit S."/>
            <person name="van Straalen N.M."/>
            <person name="Roelofs D."/>
        </authorList>
    </citation>
    <scope>NUCLEOTIDE SEQUENCE [LARGE SCALE GENOMIC DNA]</scope>
    <source>
        <tissue evidence="3">Mixed pool</tissue>
    </source>
</reference>
<evidence type="ECO:0000313" key="4">
    <source>
        <dbReference type="Proteomes" id="UP000094527"/>
    </source>
</evidence>
<name>A0A1D2MHQ3_ORCCI</name>
<keyword evidence="4" id="KW-1185">Reference proteome</keyword>
<dbReference type="PROSITE" id="PS51257">
    <property type="entry name" value="PROKAR_LIPOPROTEIN"/>
    <property type="match status" value="1"/>
</dbReference>
<sequence length="690" mass="73749">MKILSWKLFIFLSFFITFTYGYGNTLIGGSCNNPADCVGDPGVTSECREGRCICRPGYFASIGKDDCLLLATGLGESCKEAPQCQKGTPGELSDCIDNICSCINGTSVPNENQETCLEVINEVLGKECEVTLQCTAGLPGAFSECVEELSEPPSGKKKCNCIADAVHSENKCYLKAVAVGGECEIDVQCTEGLGSLSKCEGKENKFCVCPVATSVPSGKNDSCLAITNKIGDSCSENIQCTTGKPRNLSECSSEGVCSCTIDSVNGVNLHVCHKKAQFVGDSCKIPRQCSVSLGERSKCNGKGECSCKPGNVASSDNKRCVVNGIHIGQPCENTAKCVGEPGTSECASKSCECVPGYIPSVGLDDCLKKVNETGGECWETKQCQQGDLGEFSNCFPKSIGVSVCNCTENAITEPDQKQVCRKKAVHVGDPCEFESQCYSSLGNSQCLGDKCVCLDTSTPSTNNTACLLKSSLNKACEDNNQCNWNQESPNSASCQLKNASDTSVGRVCLCRKNEFIESIDHPGNCLKILNETRLSCEEKVQCSAGLGNSSDCVDNFCMCNQNHVYFDGACYYPVVLEGICNSREECIVGVNNYTFCDTGRRCRCLPGASRYEDKCFVPKYVGDACGSNKECTFSISGPVYCQPSTGRCTCQMGFSGAFENTMCSGAIRRVASPTGLLALIFIAWLMSKPT</sequence>
<comment type="caution">
    <text evidence="3">The sequence shown here is derived from an EMBL/GenBank/DDBJ whole genome shotgun (WGS) entry which is preliminary data.</text>
</comment>
<dbReference type="AlphaFoldDB" id="A0A1D2MHQ3"/>